<dbReference type="GO" id="GO:0008270">
    <property type="term" value="F:zinc ion binding"/>
    <property type="evidence" value="ECO:0007669"/>
    <property type="project" value="UniProtKB-KW"/>
</dbReference>
<keyword evidence="2" id="KW-0963">Cytoplasm</keyword>
<proteinExistence type="predicted"/>
<dbReference type="InterPro" id="IPR027370">
    <property type="entry name" value="Znf-RING_euk"/>
</dbReference>
<dbReference type="SUPFAM" id="SSF57850">
    <property type="entry name" value="RING/U-box"/>
    <property type="match status" value="1"/>
</dbReference>
<keyword evidence="10" id="KW-1185">Reference proteome</keyword>
<dbReference type="InterPro" id="IPR013083">
    <property type="entry name" value="Znf_RING/FYVE/PHD"/>
</dbReference>
<keyword evidence="5" id="KW-0862">Zinc</keyword>
<evidence type="ECO:0000313" key="10">
    <source>
        <dbReference type="Proteomes" id="UP000051574"/>
    </source>
</evidence>
<feature type="domain" description="RING-Gid-type" evidence="8">
    <location>
        <begin position="348"/>
        <end position="389"/>
    </location>
</feature>
<dbReference type="InterPro" id="IPR013144">
    <property type="entry name" value="CRA_dom"/>
</dbReference>
<dbReference type="InterPro" id="IPR006594">
    <property type="entry name" value="LisH"/>
</dbReference>
<keyword evidence="4 6" id="KW-0863">Zinc-finger</keyword>
<evidence type="ECO:0000256" key="4">
    <source>
        <dbReference type="ARBA" id="ARBA00022771"/>
    </source>
</evidence>
<evidence type="ECO:0000256" key="6">
    <source>
        <dbReference type="PROSITE-ProRule" id="PRU01215"/>
    </source>
</evidence>
<dbReference type="PROSITE" id="PS50897">
    <property type="entry name" value="CTLH"/>
    <property type="match status" value="1"/>
</dbReference>
<dbReference type="InterPro" id="IPR006595">
    <property type="entry name" value="CTLH_C"/>
</dbReference>
<sequence length="403" mass="45810">MDSCNAVERELDRVLSKFGGINENGTRALSNLISCIEKLKEDYEAERLSKEQDYFLAPENHELSKLQADELKDMMTKVKEAVTRLATEHRDSHSTVSKVGKAIDRNFVPDYGATSRDDLFNTSEKLEMLNKIVCQHYYRHGYKDVAEELAKEANISPEFNNNEPFTELNHILESLKQKDIEPALAWTIAHRESLEANNSSLEFKLHQFRFIEILSKGPASQNEAIAYARMHFGPFAYRHAKDIQTLMGMILYLHSGLKNSPYQILFATDRWVEIYDIFTRDACLLLGVSVNSPLTICVNAGCAAVPALLNIKQIMKDRQVAGIWNGKEELPIEIDVGSENNYHSRFACPILRQQSTENNPPMRLICGHVISRDALNKLCNGNKMKCPYCPMEQSPADAKLIYF</sequence>
<dbReference type="PROSITE" id="PS51867">
    <property type="entry name" value="ZF_RING_GID"/>
    <property type="match status" value="1"/>
</dbReference>
<comment type="caution">
    <text evidence="9">The sequence shown here is derived from an EMBL/GenBank/DDBJ whole genome shotgun (WGS) entry which is preliminary data.</text>
</comment>
<dbReference type="OrthoDB" id="1933281at2759"/>
<dbReference type="PROSITE" id="PS50896">
    <property type="entry name" value="LISH"/>
    <property type="match status" value="1"/>
</dbReference>
<protein>
    <submittedName>
        <fullName evidence="9">Uncharacterized protein</fullName>
    </submittedName>
</protein>
<dbReference type="GO" id="GO:0005634">
    <property type="term" value="C:nucleus"/>
    <property type="evidence" value="ECO:0007669"/>
    <property type="project" value="TreeGrafter"/>
</dbReference>
<dbReference type="PANTHER" id="PTHR12170:SF3">
    <property type="entry name" value="GH10162P"/>
    <property type="match status" value="1"/>
</dbReference>
<dbReference type="AlphaFoldDB" id="A0A0T6B005"/>
<evidence type="ECO:0000256" key="5">
    <source>
        <dbReference type="ARBA" id="ARBA00022833"/>
    </source>
</evidence>
<dbReference type="GO" id="GO:0043161">
    <property type="term" value="P:proteasome-mediated ubiquitin-dependent protein catabolic process"/>
    <property type="evidence" value="ECO:0007669"/>
    <property type="project" value="InterPro"/>
</dbReference>
<dbReference type="SMART" id="SM00668">
    <property type="entry name" value="CTLH"/>
    <property type="match status" value="1"/>
</dbReference>
<dbReference type="Pfam" id="PF10607">
    <property type="entry name" value="CTLH"/>
    <property type="match status" value="1"/>
</dbReference>
<dbReference type="Proteomes" id="UP000051574">
    <property type="component" value="Unassembled WGS sequence"/>
</dbReference>
<accession>A0A0T6B005</accession>
<dbReference type="SMART" id="SM00757">
    <property type="entry name" value="CRA"/>
    <property type="match status" value="1"/>
</dbReference>
<evidence type="ECO:0000256" key="3">
    <source>
        <dbReference type="ARBA" id="ARBA00022723"/>
    </source>
</evidence>
<organism evidence="9 10">
    <name type="scientific">Oryctes borbonicus</name>
    <dbReference type="NCBI Taxonomy" id="1629725"/>
    <lineage>
        <taxon>Eukaryota</taxon>
        <taxon>Metazoa</taxon>
        <taxon>Ecdysozoa</taxon>
        <taxon>Arthropoda</taxon>
        <taxon>Hexapoda</taxon>
        <taxon>Insecta</taxon>
        <taxon>Pterygota</taxon>
        <taxon>Neoptera</taxon>
        <taxon>Endopterygota</taxon>
        <taxon>Coleoptera</taxon>
        <taxon>Polyphaga</taxon>
        <taxon>Scarabaeiformia</taxon>
        <taxon>Scarabaeidae</taxon>
        <taxon>Dynastinae</taxon>
        <taxon>Oryctes</taxon>
    </lineage>
</organism>
<dbReference type="InterPro" id="IPR024964">
    <property type="entry name" value="CTLH/CRA"/>
</dbReference>
<evidence type="ECO:0000259" key="8">
    <source>
        <dbReference type="PROSITE" id="PS51867"/>
    </source>
</evidence>
<dbReference type="Pfam" id="PF13445">
    <property type="entry name" value="zf-RING_UBOX"/>
    <property type="match status" value="1"/>
</dbReference>
<dbReference type="InterPro" id="IPR045098">
    <property type="entry name" value="Fyv10_fam"/>
</dbReference>
<dbReference type="SMART" id="SM00667">
    <property type="entry name" value="LisH"/>
    <property type="match status" value="1"/>
</dbReference>
<feature type="domain" description="CTLH" evidence="7">
    <location>
        <begin position="164"/>
        <end position="221"/>
    </location>
</feature>
<evidence type="ECO:0000259" key="7">
    <source>
        <dbReference type="PROSITE" id="PS50897"/>
    </source>
</evidence>
<dbReference type="PANTHER" id="PTHR12170">
    <property type="entry name" value="MACROPHAGE ERYTHROBLAST ATTACHER-RELATED"/>
    <property type="match status" value="1"/>
</dbReference>
<reference evidence="9 10" key="1">
    <citation type="submission" date="2015-09" db="EMBL/GenBank/DDBJ databases">
        <title>Draft genome of the scarab beetle Oryctes borbonicus.</title>
        <authorList>
            <person name="Meyer J.M."/>
            <person name="Markov G.V."/>
            <person name="Baskaran P."/>
            <person name="Herrmann M."/>
            <person name="Sommer R.J."/>
            <person name="Roedelsperger C."/>
        </authorList>
    </citation>
    <scope>NUCLEOTIDE SEQUENCE [LARGE SCALE GENOMIC DNA]</scope>
    <source>
        <strain evidence="9">OB123</strain>
        <tissue evidence="9">Whole animal</tissue>
    </source>
</reference>
<dbReference type="GO" id="GO:0061630">
    <property type="term" value="F:ubiquitin protein ligase activity"/>
    <property type="evidence" value="ECO:0007669"/>
    <property type="project" value="InterPro"/>
</dbReference>
<dbReference type="InterPro" id="IPR044063">
    <property type="entry name" value="ZF_RING_GID"/>
</dbReference>
<dbReference type="FunFam" id="3.30.40.10:FF:000143">
    <property type="entry name" value="Regulator of gluconeogenesis Rmd5"/>
    <property type="match status" value="1"/>
</dbReference>
<evidence type="ECO:0000313" key="9">
    <source>
        <dbReference type="EMBL" id="KRT80437.1"/>
    </source>
</evidence>
<feature type="zinc finger region" description="RING-Gid-type" evidence="6">
    <location>
        <begin position="348"/>
        <end position="389"/>
    </location>
</feature>
<comment type="subcellular location">
    <subcellularLocation>
        <location evidence="1">Cytoplasm</location>
    </subcellularLocation>
</comment>
<keyword evidence="3" id="KW-0479">Metal-binding</keyword>
<dbReference type="GO" id="GO:0005737">
    <property type="term" value="C:cytoplasm"/>
    <property type="evidence" value="ECO:0007669"/>
    <property type="project" value="UniProtKB-SubCell"/>
</dbReference>
<dbReference type="EMBL" id="LJIG01022464">
    <property type="protein sequence ID" value="KRT80437.1"/>
    <property type="molecule type" value="Genomic_DNA"/>
</dbReference>
<evidence type="ECO:0000256" key="2">
    <source>
        <dbReference type="ARBA" id="ARBA00022490"/>
    </source>
</evidence>
<name>A0A0T6B005_9SCAR</name>
<evidence type="ECO:0000256" key="1">
    <source>
        <dbReference type="ARBA" id="ARBA00004496"/>
    </source>
</evidence>
<gene>
    <name evidence="9" type="ORF">AMK59_6988</name>
</gene>
<dbReference type="GO" id="GO:0034657">
    <property type="term" value="C:GID complex"/>
    <property type="evidence" value="ECO:0007669"/>
    <property type="project" value="TreeGrafter"/>
</dbReference>
<dbReference type="Gene3D" id="3.30.40.10">
    <property type="entry name" value="Zinc/RING finger domain, C3HC4 (zinc finger)"/>
    <property type="match status" value="1"/>
</dbReference>